<accession>A0ABU5Z6V0</accession>
<name>A0ABU5Z6V0_9FLAO</name>
<sequence>MYIRSLHIETERTKSFPYNTYAVRYAKHIDMGQAVTFIVGDNGVGKSTLIESIAYKLGLPRIDSYLDYMQESFEPIESLSECLQLEQYNQGKVKGFFFRAEDFGDYVAKVDDYAKSWAYEYFKELPHSRMLEAVNNNTREYKNMMWNYGQKLSSFSHGEAFLHIITERTKKQGLYIFDEPESALSPIHQLSLIYLIREHLKREDSQFIIATHSPILMAMPGALIYEITEAGMNATPLEQVEHYIVTKTFLNNPAAYFREEE</sequence>
<dbReference type="Gene3D" id="3.40.50.300">
    <property type="entry name" value="P-loop containing nucleotide triphosphate hydrolases"/>
    <property type="match status" value="2"/>
</dbReference>
<keyword evidence="6" id="KW-0406">Ion transport</keyword>
<dbReference type="RefSeq" id="WP_323982395.1">
    <property type="nucleotide sequence ID" value="NZ_JAYKBW010000001.1"/>
</dbReference>
<proteinExistence type="predicted"/>
<evidence type="ECO:0000256" key="4">
    <source>
        <dbReference type="ARBA" id="ARBA00022496"/>
    </source>
</evidence>
<dbReference type="PANTHER" id="PTHR42771">
    <property type="entry name" value="IRON(3+)-HYDROXAMATE IMPORT ATP-BINDING PROTEIN FHUC"/>
    <property type="match status" value="1"/>
</dbReference>
<keyword evidence="7" id="KW-0472">Membrane</keyword>
<keyword evidence="4" id="KW-0410">Iron transport</keyword>
<evidence type="ECO:0000256" key="7">
    <source>
        <dbReference type="ARBA" id="ARBA00023136"/>
    </source>
</evidence>
<evidence type="ECO:0000313" key="9">
    <source>
        <dbReference type="EMBL" id="MEB3073882.1"/>
    </source>
</evidence>
<dbReference type="Proteomes" id="UP001311730">
    <property type="component" value="Unassembled WGS sequence"/>
</dbReference>
<dbReference type="PANTHER" id="PTHR42771:SF2">
    <property type="entry name" value="IRON(3+)-HYDROXAMATE IMPORT ATP-BINDING PROTEIN FHUC"/>
    <property type="match status" value="1"/>
</dbReference>
<dbReference type="Pfam" id="PF02463">
    <property type="entry name" value="SMC_N"/>
    <property type="match status" value="1"/>
</dbReference>
<organism evidence="9 10">
    <name type="scientific">Capnocytophaga gingivalis</name>
    <dbReference type="NCBI Taxonomy" id="1017"/>
    <lineage>
        <taxon>Bacteria</taxon>
        <taxon>Pseudomonadati</taxon>
        <taxon>Bacteroidota</taxon>
        <taxon>Flavobacteriia</taxon>
        <taxon>Flavobacteriales</taxon>
        <taxon>Flavobacteriaceae</taxon>
        <taxon>Capnocytophaga</taxon>
    </lineage>
</organism>
<feature type="domain" description="AAA+ ATPase" evidence="8">
    <location>
        <begin position="32"/>
        <end position="238"/>
    </location>
</feature>
<dbReference type="InterPro" id="IPR003593">
    <property type="entry name" value="AAA+_ATPase"/>
</dbReference>
<evidence type="ECO:0000256" key="3">
    <source>
        <dbReference type="ARBA" id="ARBA00022475"/>
    </source>
</evidence>
<comment type="caution">
    <text evidence="9">The sequence shown here is derived from an EMBL/GenBank/DDBJ whole genome shotgun (WGS) entry which is preliminary data.</text>
</comment>
<protein>
    <submittedName>
        <fullName evidence="9">AAA family ATPase</fullName>
    </submittedName>
</protein>
<keyword evidence="2" id="KW-0813">Transport</keyword>
<dbReference type="InterPro" id="IPR051535">
    <property type="entry name" value="Siderophore_ABC-ATPase"/>
</dbReference>
<evidence type="ECO:0000313" key="10">
    <source>
        <dbReference type="Proteomes" id="UP001311730"/>
    </source>
</evidence>
<comment type="subcellular location">
    <subcellularLocation>
        <location evidence="1">Cell membrane</location>
        <topology evidence="1">Peripheral membrane protein</topology>
    </subcellularLocation>
</comment>
<evidence type="ECO:0000256" key="2">
    <source>
        <dbReference type="ARBA" id="ARBA00022448"/>
    </source>
</evidence>
<dbReference type="InterPro" id="IPR027417">
    <property type="entry name" value="P-loop_NTPase"/>
</dbReference>
<evidence type="ECO:0000256" key="1">
    <source>
        <dbReference type="ARBA" id="ARBA00004202"/>
    </source>
</evidence>
<dbReference type="InterPro" id="IPR003395">
    <property type="entry name" value="RecF/RecN/SMC_N"/>
</dbReference>
<reference evidence="9 10" key="1">
    <citation type="submission" date="2023-12" db="EMBL/GenBank/DDBJ databases">
        <title>Genomic sequences of Capnocytophaga and Parvimonas strains.</title>
        <authorList>
            <person name="Watt R.M."/>
            <person name="Wang M."/>
            <person name="Yang T."/>
            <person name="Tong W.M."/>
        </authorList>
    </citation>
    <scope>NUCLEOTIDE SEQUENCE [LARGE SCALE GENOMIC DNA]</scope>
    <source>
        <strain evidence="9 10">CCUG 13096</strain>
    </source>
</reference>
<evidence type="ECO:0000256" key="5">
    <source>
        <dbReference type="ARBA" id="ARBA00023004"/>
    </source>
</evidence>
<evidence type="ECO:0000259" key="8">
    <source>
        <dbReference type="SMART" id="SM00382"/>
    </source>
</evidence>
<keyword evidence="3" id="KW-1003">Cell membrane</keyword>
<gene>
    <name evidence="9" type="ORF">VJJ08_01025</name>
</gene>
<dbReference type="EMBL" id="JAYKBW010000001">
    <property type="protein sequence ID" value="MEB3073882.1"/>
    <property type="molecule type" value="Genomic_DNA"/>
</dbReference>
<keyword evidence="5" id="KW-0408">Iron</keyword>
<dbReference type="SMART" id="SM00382">
    <property type="entry name" value="AAA"/>
    <property type="match status" value="1"/>
</dbReference>
<dbReference type="SUPFAM" id="SSF52540">
    <property type="entry name" value="P-loop containing nucleoside triphosphate hydrolases"/>
    <property type="match status" value="1"/>
</dbReference>
<keyword evidence="10" id="KW-1185">Reference proteome</keyword>
<evidence type="ECO:0000256" key="6">
    <source>
        <dbReference type="ARBA" id="ARBA00023065"/>
    </source>
</evidence>